<dbReference type="GO" id="GO:0140326">
    <property type="term" value="F:ATPase-coupled intramembrane lipid transporter activity"/>
    <property type="evidence" value="ECO:0007669"/>
    <property type="project" value="TreeGrafter"/>
</dbReference>
<name>A0A835IT78_9MAGN</name>
<dbReference type="InterPro" id="IPR036412">
    <property type="entry name" value="HAD-like_sf"/>
</dbReference>
<dbReference type="AlphaFoldDB" id="A0A835IT78"/>
<protein>
    <recommendedName>
        <fullName evidence="3">Phospholipid-transporting ATPase</fullName>
    </recommendedName>
</protein>
<evidence type="ECO:0008006" key="3">
    <source>
        <dbReference type="Google" id="ProtNLM"/>
    </source>
</evidence>
<dbReference type="Pfam" id="PF13246">
    <property type="entry name" value="Cation_ATPase"/>
    <property type="match status" value="1"/>
</dbReference>
<dbReference type="Gene3D" id="3.40.50.1000">
    <property type="entry name" value="HAD superfamily/HAD-like"/>
    <property type="match status" value="1"/>
</dbReference>
<comment type="caution">
    <text evidence="1">The sequence shown here is derived from an EMBL/GenBank/DDBJ whole genome shotgun (WGS) entry which is preliminary data.</text>
</comment>
<dbReference type="SUPFAM" id="SSF56784">
    <property type="entry name" value="HAD-like"/>
    <property type="match status" value="1"/>
</dbReference>
<dbReference type="GO" id="GO:0045332">
    <property type="term" value="P:phospholipid translocation"/>
    <property type="evidence" value="ECO:0007669"/>
    <property type="project" value="TreeGrafter"/>
</dbReference>
<dbReference type="GO" id="GO:0005886">
    <property type="term" value="C:plasma membrane"/>
    <property type="evidence" value="ECO:0007669"/>
    <property type="project" value="TreeGrafter"/>
</dbReference>
<dbReference type="PANTHER" id="PTHR24092:SF165">
    <property type="entry name" value="PHOSPHOLIPID-TRANSPORTING ATPASE 8-RELATED"/>
    <property type="match status" value="1"/>
</dbReference>
<dbReference type="OrthoDB" id="377733at2759"/>
<evidence type="ECO:0000313" key="1">
    <source>
        <dbReference type="EMBL" id="KAF9623686.1"/>
    </source>
</evidence>
<keyword evidence="2" id="KW-1185">Reference proteome</keyword>
<dbReference type="InterPro" id="IPR023214">
    <property type="entry name" value="HAD_sf"/>
</dbReference>
<evidence type="ECO:0000313" key="2">
    <source>
        <dbReference type="Proteomes" id="UP000631114"/>
    </source>
</evidence>
<accession>A0A835IT78</accession>
<organism evidence="1 2">
    <name type="scientific">Coptis chinensis</name>
    <dbReference type="NCBI Taxonomy" id="261450"/>
    <lineage>
        <taxon>Eukaryota</taxon>
        <taxon>Viridiplantae</taxon>
        <taxon>Streptophyta</taxon>
        <taxon>Embryophyta</taxon>
        <taxon>Tracheophyta</taxon>
        <taxon>Spermatophyta</taxon>
        <taxon>Magnoliopsida</taxon>
        <taxon>Ranunculales</taxon>
        <taxon>Ranunculaceae</taxon>
        <taxon>Coptidoideae</taxon>
        <taxon>Coptis</taxon>
    </lineage>
</organism>
<sequence>MSVIIRDKEGHLLLLCKGADSAMFGRLSEDGRAFEANTKDHIAKYDETGLRTLVVAYRDLSEGEYRTWKEEFFKAKTSVTSEWNALMDLVADNIENNLFLLGATAVEDKLQKGVPECINKLAEAGIKIWVLTGDKLETAVNIGYACSLLRKGMNQIVITLDSPDIIALEKQGEKDAITKASCENVEKQINEGKSQVNSAKQKHSVASALVIDEGTCYKIGETENR</sequence>
<dbReference type="EMBL" id="JADFTS010000001">
    <property type="protein sequence ID" value="KAF9623686.1"/>
    <property type="molecule type" value="Genomic_DNA"/>
</dbReference>
<dbReference type="InterPro" id="IPR023299">
    <property type="entry name" value="ATPase_P-typ_cyto_dom_N"/>
</dbReference>
<reference evidence="1 2" key="1">
    <citation type="submission" date="2020-10" db="EMBL/GenBank/DDBJ databases">
        <title>The Coptis chinensis genome and diversification of protoberbering-type alkaloids.</title>
        <authorList>
            <person name="Wang B."/>
            <person name="Shu S."/>
            <person name="Song C."/>
            <person name="Liu Y."/>
        </authorList>
    </citation>
    <scope>NUCLEOTIDE SEQUENCE [LARGE SCALE GENOMIC DNA]</scope>
    <source>
        <strain evidence="1">HL-2020</strain>
        <tissue evidence="1">Leaf</tissue>
    </source>
</reference>
<dbReference type="GO" id="GO:0000166">
    <property type="term" value="F:nucleotide binding"/>
    <property type="evidence" value="ECO:0007669"/>
    <property type="project" value="InterPro"/>
</dbReference>
<gene>
    <name evidence="1" type="ORF">IFM89_003831</name>
</gene>
<dbReference type="Gene3D" id="3.40.1110.10">
    <property type="entry name" value="Calcium-transporting ATPase, cytoplasmic domain N"/>
    <property type="match status" value="1"/>
</dbReference>
<dbReference type="PANTHER" id="PTHR24092">
    <property type="entry name" value="PROBABLE PHOSPHOLIPID-TRANSPORTING ATPASE"/>
    <property type="match status" value="1"/>
</dbReference>
<dbReference type="Proteomes" id="UP000631114">
    <property type="component" value="Unassembled WGS sequence"/>
</dbReference>
<proteinExistence type="predicted"/>
<dbReference type="SUPFAM" id="SSF81660">
    <property type="entry name" value="Metal cation-transporting ATPase, ATP-binding domain N"/>
    <property type="match status" value="1"/>
</dbReference>